<feature type="compositionally biased region" description="Polar residues" evidence="2">
    <location>
        <begin position="1745"/>
        <end position="1757"/>
    </location>
</feature>
<feature type="compositionally biased region" description="Basic and acidic residues" evidence="2">
    <location>
        <begin position="1082"/>
        <end position="1102"/>
    </location>
</feature>
<feature type="compositionally biased region" description="Basic and acidic residues" evidence="2">
    <location>
        <begin position="2724"/>
        <end position="2742"/>
    </location>
</feature>
<feature type="compositionally biased region" description="Basic residues" evidence="2">
    <location>
        <begin position="505"/>
        <end position="514"/>
    </location>
</feature>
<feature type="compositionally biased region" description="Low complexity" evidence="2">
    <location>
        <begin position="964"/>
        <end position="979"/>
    </location>
</feature>
<feature type="region of interest" description="Disordered" evidence="2">
    <location>
        <begin position="2828"/>
        <end position="2876"/>
    </location>
</feature>
<feature type="coiled-coil region" evidence="1">
    <location>
        <begin position="2198"/>
        <end position="2225"/>
    </location>
</feature>
<feature type="compositionally biased region" description="Basic and acidic residues" evidence="2">
    <location>
        <begin position="1723"/>
        <end position="1739"/>
    </location>
</feature>
<feature type="compositionally biased region" description="Basic and acidic residues" evidence="2">
    <location>
        <begin position="2638"/>
        <end position="2671"/>
    </location>
</feature>
<keyword evidence="1" id="KW-0175">Coiled coil</keyword>
<feature type="region of interest" description="Disordered" evidence="2">
    <location>
        <begin position="665"/>
        <end position="712"/>
    </location>
</feature>
<feature type="region of interest" description="Disordered" evidence="2">
    <location>
        <begin position="2435"/>
        <end position="2465"/>
    </location>
</feature>
<feature type="compositionally biased region" description="Basic and acidic residues" evidence="2">
    <location>
        <begin position="2119"/>
        <end position="2154"/>
    </location>
</feature>
<feature type="region of interest" description="Disordered" evidence="2">
    <location>
        <begin position="571"/>
        <end position="629"/>
    </location>
</feature>
<feature type="compositionally biased region" description="Polar residues" evidence="2">
    <location>
        <begin position="2761"/>
        <end position="2770"/>
    </location>
</feature>
<feature type="compositionally biased region" description="Basic and acidic residues" evidence="2">
    <location>
        <begin position="1536"/>
        <end position="1548"/>
    </location>
</feature>
<feature type="compositionally biased region" description="Basic and acidic residues" evidence="2">
    <location>
        <begin position="1338"/>
        <end position="1353"/>
    </location>
</feature>
<feature type="region of interest" description="Disordered" evidence="2">
    <location>
        <begin position="487"/>
        <end position="515"/>
    </location>
</feature>
<proteinExistence type="predicted"/>
<feature type="compositionally biased region" description="Polar residues" evidence="2">
    <location>
        <begin position="2079"/>
        <end position="2089"/>
    </location>
</feature>
<feature type="compositionally biased region" description="Basic residues" evidence="2">
    <location>
        <begin position="2158"/>
        <end position="2175"/>
    </location>
</feature>
<feature type="compositionally biased region" description="Basic and acidic residues" evidence="2">
    <location>
        <begin position="1022"/>
        <end position="1049"/>
    </location>
</feature>
<feature type="compositionally biased region" description="Low complexity" evidence="2">
    <location>
        <begin position="207"/>
        <end position="219"/>
    </location>
</feature>
<feature type="compositionally biased region" description="Low complexity" evidence="2">
    <location>
        <begin position="1400"/>
        <end position="1420"/>
    </location>
</feature>
<feature type="region of interest" description="Disordered" evidence="2">
    <location>
        <begin position="2110"/>
        <end position="2175"/>
    </location>
</feature>
<accession>A0A0F7V0Z3</accession>
<protein>
    <submittedName>
        <fullName evidence="3">2OG-Fe(II) oxygenase family oxidoreductase,putative</fullName>
    </submittedName>
</protein>
<feature type="compositionally biased region" description="Polar residues" evidence="2">
    <location>
        <begin position="575"/>
        <end position="584"/>
    </location>
</feature>
<name>A0A0F7V0Z3_TOXGV</name>
<gene>
    <name evidence="3" type="ORF">BN1205_075290</name>
</gene>
<evidence type="ECO:0000313" key="3">
    <source>
        <dbReference type="EMBL" id="CEL74413.1"/>
    </source>
</evidence>
<feature type="compositionally biased region" description="Polar residues" evidence="2">
    <location>
        <begin position="402"/>
        <end position="414"/>
    </location>
</feature>
<feature type="compositionally biased region" description="Basic and acidic residues" evidence="2">
    <location>
        <begin position="1793"/>
        <end position="1830"/>
    </location>
</feature>
<feature type="compositionally biased region" description="Basic and acidic residues" evidence="2">
    <location>
        <begin position="1113"/>
        <end position="1122"/>
    </location>
</feature>
<feature type="compositionally biased region" description="Low complexity" evidence="2">
    <location>
        <begin position="373"/>
        <end position="401"/>
    </location>
</feature>
<feature type="compositionally biased region" description="Basic and acidic residues" evidence="2">
    <location>
        <begin position="1459"/>
        <end position="1503"/>
    </location>
</feature>
<feature type="compositionally biased region" description="Basic and acidic residues" evidence="2">
    <location>
        <begin position="1215"/>
        <end position="1257"/>
    </location>
</feature>
<feature type="region of interest" description="Disordered" evidence="2">
    <location>
        <begin position="2052"/>
        <end position="2091"/>
    </location>
</feature>
<organism evidence="3">
    <name type="scientific">Toxoplasma gondii (strain ATCC 50861 / VEG)</name>
    <dbReference type="NCBI Taxonomy" id="432359"/>
    <lineage>
        <taxon>Eukaryota</taxon>
        <taxon>Sar</taxon>
        <taxon>Alveolata</taxon>
        <taxon>Apicomplexa</taxon>
        <taxon>Conoidasida</taxon>
        <taxon>Coccidia</taxon>
        <taxon>Eucoccidiorida</taxon>
        <taxon>Eimeriorina</taxon>
        <taxon>Sarcocystidae</taxon>
        <taxon>Toxoplasma</taxon>
    </lineage>
</organism>
<feature type="compositionally biased region" description="Basic and acidic residues" evidence="2">
    <location>
        <begin position="2830"/>
        <end position="2849"/>
    </location>
</feature>
<reference evidence="3" key="1">
    <citation type="journal article" date="2015" name="PLoS ONE">
        <title>Comprehensive Evaluation of Toxoplasma gondii VEG and Neospora caninum LIV Genomes with Tachyzoite Stage Transcriptome and Proteome Defines Novel Transcript Features.</title>
        <authorList>
            <person name="Ramaprasad A."/>
            <person name="Mourier T."/>
            <person name="Naeem R."/>
            <person name="Malas T.B."/>
            <person name="Moussa E."/>
            <person name="Panigrahi A."/>
            <person name="Vermont S.J."/>
            <person name="Otto T.D."/>
            <person name="Wastling J."/>
            <person name="Pain A."/>
        </authorList>
    </citation>
    <scope>NUCLEOTIDE SEQUENCE</scope>
    <source>
        <strain evidence="3">VEG</strain>
    </source>
</reference>
<feature type="compositionally biased region" description="Polar residues" evidence="2">
    <location>
        <begin position="1605"/>
        <end position="1618"/>
    </location>
</feature>
<feature type="compositionally biased region" description="Low complexity" evidence="2">
    <location>
        <begin position="1050"/>
        <end position="1062"/>
    </location>
</feature>
<feature type="region of interest" description="Disordered" evidence="2">
    <location>
        <begin position="1165"/>
        <end position="1972"/>
    </location>
</feature>
<feature type="compositionally biased region" description="Basic and acidic residues" evidence="2">
    <location>
        <begin position="1685"/>
        <end position="1714"/>
    </location>
</feature>
<feature type="compositionally biased region" description="Basic and acidic residues" evidence="2">
    <location>
        <begin position="1772"/>
        <end position="1782"/>
    </location>
</feature>
<evidence type="ECO:0000256" key="1">
    <source>
        <dbReference type="SAM" id="Coils"/>
    </source>
</evidence>
<feature type="compositionally biased region" description="Low complexity" evidence="2">
    <location>
        <begin position="493"/>
        <end position="503"/>
    </location>
</feature>
<sequence>MRSSDILRKRPSLAHACVSLVVFSARLTLSASELLGHPSAACRRQFPLLPGAAKRSGDPRNLSAANSVKHRWAAGVSRSQPPVPGLRVPTPSFRERCFPARCGCADCRTLLLDDTISRRYCGKRRATVSPVPSRASASNLNVEHGDFLTRSTSYASPSRTPVLSYLSPLKAPSCPELDRHSCVSPAERPFCLGGKCGSSIAPPEDACASASRSSSASSSPFKSRFAIPGDSESESEVPALPEEVESVDQPPSIGETLFRQTLPPLPPSCKQPPSSAFKLEENICPVCRVGCRDTYHACSANGARRRASPLSGGGSTPGLRLSRSSSLHALLREEADDDTAGLTHGQRGCICAVHIKSESGQSVCRGRNTRGRSAATETSDSSGDSASSPSSCSSCGSDSSSNTHRSLSRLSASPTRPARSPCVQTSFSKCRDTASPSPPRKASACASRLPCGLSPCRWSASCFPPEPLSCPDGSCRPVAYARSESTLCSAQRPSAPSSSTSVPPHRPKALRPRGKTVSAAAAFAASTKEKKTGTSSSAARAGSFRAPAIRRSPDALARRAAAAEFAAIHRRQASVRRQSPSTRIASRKTKSKTIRSSPTHGFSAQEQVEKRARNARATPKKKHEDRACTSPTAAAATALACALAAAEAPVERALATSALFASPKKETWKVDTPSQEPNGLERRQPKRGGKPQSSAAFQRLTRASAPDKKKRTFSTGASALTATWSVRGAWHSSSSSGVSVTTPLGETDKVWALGGTTVGAKKTLPKPRDVPENAAKTAAAAAVLAAAAALMGSSTGASCQAVCTAERLAEEARAWVASLEATPFPRLRSGEHTFTGSSRAPSLSEATLETARAAVKSAEAALLRLQKDCCSSASLESKQSEGTGEKPLGTRSVTRGTRTAAESPVSRQFGRPHTSSAGERQSAKESRCWNERERDKVESLIEEHASEKQGSSTAVSSGKHRPRGATAAARAGPQAAIPAVETAVYVQAKRGRKADARECLKTPESTSEESEGDSIVSLQSPSKKDARANREAAEGKRAESKEKRREKETTSSSSTPTSGQGASERDSDAERGSSVCSAHVSDTTEKPMPEHMDEMASRRDGAVRTGKAKGKRDKATHDERWSSDVSGQGVFSLSAAVPLSLPQDEQPPSLVASVGKSSTPLFPLAAAAAGAHTSQEEGDGDTERGDHLANETGDNGDYNTLNESLGDEAYGTNKGMKESTREAKSSRNTQVEERKDDFKWEKPNATHATDETGERKASSVSSTPACGDTIKDEKPGSSKPKKKKKKEKREGKAPKTEDVEQKAAAGETSVSKLPENNDAEHCFSPPGSAEGVPARLQSTEEPKGDDRSQENERSTLPLGETLEASGAPDPGLRRSLSGVQTLVEPSEQKPVPRKLSNGPARAAAMEKAAAGLSSAAENMAKTAALLRQHAEEDAEDFATEGRPRRRKKKEKATNSEGQETDRRGTEQGRHAIGEREAKKGEGKSREKENKDCSSVDENEKTAEASRGSPEAGHKAAKGEREEGEEAETKKKHGKKKEGEEKEALHEDASGMGAMKSEQGSKRRKAREDAEAAAAAKFLLPAEESETRQATENKQQAQRPDASAACLNTSTNPSSSSGARQAVSQPLVSSASVAPPTVPSPSSRSSISAKCGIADLEKESANCTSVKRTRGSQAPAVREGNSRFLSTDKNEKRTAEAPEENWKQPLGRREARRDTNSNLLNGEEQAKDKTHMEKDMRRTYPLETVQRPSSGLEPSSASPPVEAKRGPLFQQRETARKERRVDGNGKTQPWKRMQQWEEEWKRQKSWREKKLLLTEKKERSEAARPGERAERLWSAASLKQGERDRQSTQSGGGDATAVESHTRAPWGVRTPRPGLLENGPREIQAPAEKNDKDEEQTDPEEGRAARIDRGESETNTRALTEKHKESTRDDRKESQLVDEEHQVINGDAGDVETEEAEDKENSQAFLNGRRRGQNDTEDVITLSLSSAGLVEDNSQKKEERWTHSLSKNTHASAFSSSYIKMALESESAVRHPPAIAASLLAPFQWTEVFRSHLKREDPPPDSPDRHGEMPLSSNREDTEVASSQCSQGSGRSLWPAAGAARMRLPSLVFSEAGPSWGVHTPEKSGRPREASRTRHGSEILRTVQKREKKAEEGRQHSSPSRKARRVKSRGSRARKRERRCSVCSTGVARQDEAADRFIAGFAKKDLKKAAEKAQRLERRLEGLLQFAQCLIEKAPQFLWPGVFEETRILSNCSQKEGNRGEDARAAAASSAAFADSPAGARPLASRSAREERTAGRDGGASGVGSRGATNGEEEKGEGAHGVAEGEDDAENNGSLERKGKDETRLRRNGRNSRDTRAGGRDLLGSGVYVHPGGTVAAADRDTVFESPQHRALSASAQERRETSMQHKCMFGENEEVSEPQEMPQGVTRLTCGLSRTSRTPRIEGDPVSTSLRPQAKTPHSSSLTSSPCLRIRQETEDAPASLHAWPGSTPVPPMAEMGRKSLLAFHGDPPMSSACRNVTDQREEGQTETEADSNSPSSFLSSSSSLLWEAVEQCVVSLEGREPGQYEGLLTEGEAYVRKAAFSGDRADQLTQLHAYSRGEPRGGQPSYVCAEAKTFCDRSPSGRLEPPPLSTSLFEGNIEGRESNKDARSRPWRSDGKSKNERPNKGKREEALTSTSGIPEDTPAQENRRRCTRQAASISGVRTPEFGGADGADAAVGNSGLPETQRRERFAEKEFGKDEKAGAAEAGQPSITTPRLGLPGTSANVSENKTQSRSLIRRDVVSALECESPNCMFIHEVPATEIREIFAFRQKLTAALLSREPLLRRQLRATRKDRDKAEETERRGRETARKGSHASAFSCDSRGEGYDANSDEESRENDLFRMHGSWSIREQLAEELLQELLKEGAVDEIDDLVSQMVKILLNEEESRALALRCC</sequence>
<feature type="compositionally biased region" description="Gly residues" evidence="2">
    <location>
        <begin position="2295"/>
        <end position="2304"/>
    </location>
</feature>
<feature type="compositionally biased region" description="Low complexity" evidence="2">
    <location>
        <begin position="1621"/>
        <end position="1648"/>
    </location>
</feature>
<dbReference type="EMBL" id="LN714497">
    <property type="protein sequence ID" value="CEL74413.1"/>
    <property type="molecule type" value="Genomic_DNA"/>
</dbReference>
<feature type="compositionally biased region" description="Basic and acidic residues" evidence="2">
    <location>
        <begin position="1511"/>
        <end position="1520"/>
    </location>
</feature>
<feature type="region of interest" description="Disordered" evidence="2">
    <location>
        <begin position="874"/>
        <end position="1128"/>
    </location>
</feature>
<feature type="compositionally biased region" description="Low complexity" evidence="2">
    <location>
        <begin position="2264"/>
        <end position="2279"/>
    </location>
</feature>
<feature type="region of interest" description="Disordered" evidence="2">
    <location>
        <begin position="362"/>
        <end position="423"/>
    </location>
</feature>
<feature type="region of interest" description="Disordered" evidence="2">
    <location>
        <begin position="207"/>
        <end position="271"/>
    </location>
</feature>
<feature type="compositionally biased region" description="Basic and acidic residues" evidence="2">
    <location>
        <begin position="2053"/>
        <end position="2077"/>
    </location>
</feature>
<feature type="region of interest" description="Disordered" evidence="2">
    <location>
        <begin position="2617"/>
        <end position="2770"/>
    </location>
</feature>
<feature type="compositionally biased region" description="Basic and acidic residues" evidence="2">
    <location>
        <begin position="2334"/>
        <end position="2358"/>
    </location>
</feature>
<feature type="compositionally biased region" description="Acidic residues" evidence="2">
    <location>
        <begin position="1948"/>
        <end position="1957"/>
    </location>
</feature>
<feature type="region of interest" description="Disordered" evidence="2">
    <location>
        <begin position="302"/>
        <end position="321"/>
    </location>
</feature>
<feature type="region of interest" description="Disordered" evidence="2">
    <location>
        <begin position="2507"/>
        <end position="2539"/>
    </location>
</feature>
<feature type="region of interest" description="Disordered" evidence="2">
    <location>
        <begin position="2259"/>
        <end position="2366"/>
    </location>
</feature>
<feature type="compositionally biased region" description="Basic and acidic residues" evidence="2">
    <location>
        <begin position="1288"/>
        <end position="1301"/>
    </location>
</feature>
<evidence type="ECO:0000256" key="2">
    <source>
        <dbReference type="SAM" id="MobiDB-lite"/>
    </source>
</evidence>
<feature type="compositionally biased region" description="Basic and acidic residues" evidence="2">
    <location>
        <begin position="1899"/>
        <end position="1941"/>
    </location>
</feature>
<feature type="compositionally biased region" description="Basic and acidic residues" evidence="2">
    <location>
        <begin position="921"/>
        <end position="947"/>
    </location>
</feature>
<feature type="compositionally biased region" description="Polar residues" evidence="2">
    <location>
        <begin position="2446"/>
        <end position="2465"/>
    </location>
</feature>